<keyword evidence="3" id="KW-1185">Reference proteome</keyword>
<gene>
    <name evidence="2" type="ORF">G8D99_09635</name>
</gene>
<name>A0A6G8S5K4_9GAMM</name>
<accession>A0A6G8S5K4</accession>
<feature type="chain" id="PRO_5026071360" evidence="1">
    <location>
        <begin position="20"/>
        <end position="137"/>
    </location>
</feature>
<organism evidence="2 3">
    <name type="scientific">Acinetobacter lanii</name>
    <dbReference type="NCBI Taxonomy" id="2715163"/>
    <lineage>
        <taxon>Bacteria</taxon>
        <taxon>Pseudomonadati</taxon>
        <taxon>Pseudomonadota</taxon>
        <taxon>Gammaproteobacteria</taxon>
        <taxon>Moraxellales</taxon>
        <taxon>Moraxellaceae</taxon>
        <taxon>Acinetobacter</taxon>
    </lineage>
</organism>
<evidence type="ECO:0000313" key="2">
    <source>
        <dbReference type="EMBL" id="QIO09253.1"/>
    </source>
</evidence>
<keyword evidence="1" id="KW-0732">Signal</keyword>
<dbReference type="Proteomes" id="UP000501939">
    <property type="component" value="Chromosome"/>
</dbReference>
<dbReference type="EMBL" id="CP049916">
    <property type="protein sequence ID" value="QIO09253.1"/>
    <property type="molecule type" value="Genomic_DNA"/>
</dbReference>
<evidence type="ECO:0000313" key="3">
    <source>
        <dbReference type="Proteomes" id="UP000501939"/>
    </source>
</evidence>
<evidence type="ECO:0000256" key="1">
    <source>
        <dbReference type="SAM" id="SignalP"/>
    </source>
</evidence>
<dbReference type="RefSeq" id="WP_166325061.1">
    <property type="nucleotide sequence ID" value="NZ_CP049916.1"/>
</dbReference>
<proteinExistence type="predicted"/>
<dbReference type="KEGG" id="alj:G8D99_09635"/>
<dbReference type="AlphaFoldDB" id="A0A6G8S5K4"/>
<sequence length="137" mass="15410">MKKLIIGLSGMILSHTVLAEIPVDQTNAISTFAQFEGRYAKKCGKKNAHKLSYVIGEQTMARLIDAQAQYATFTESDSEQNLSKDHNKLSRVYGDYKVDLFYKEGKNFAQVDYLGVDKKEPHTKAILKQCNNSNPMS</sequence>
<feature type="signal peptide" evidence="1">
    <location>
        <begin position="1"/>
        <end position="19"/>
    </location>
</feature>
<protein>
    <submittedName>
        <fullName evidence="2">Uncharacterized protein</fullName>
    </submittedName>
</protein>
<reference evidence="2 3" key="1">
    <citation type="submission" date="2020-03" db="EMBL/GenBank/DDBJ databases">
        <authorList>
            <person name="Zhu W."/>
        </authorList>
    </citation>
    <scope>NUCLEOTIDE SEQUENCE [LARGE SCALE GENOMIC DNA]</scope>
    <source>
        <strain evidence="2 3">185</strain>
    </source>
</reference>